<name>A0A2Z5H3C7_9CAUD</name>
<proteinExistence type="predicted"/>
<sequence>MVCDVNKIDSNISGLSFAEEECLKQLPATPIWYGLEPNSYSDFGGEVTTVARAPIDPSRQRKKGTVTDLDASGGFNTDVTADNITRLMQGFCFADARQQPQTAPLNAAKVSMTGVDGDEIKYTAASGLGIFAAGDLVVASGFAVPTNNGMKKVSDAIATAVTVWGALSDEGAAPNGALTRVGHEFASGDVALTYAAGLLTLTATAGSFAFGLIPGQWVFIGGDGAGTSFANNVGYARVAAISTDSKTVTLDNATWTPVTEAGTGITLQVYFGTVIRNEKSANLIKRRSYQLERTLGQDADGMQSEYLVGAVANEFTLNIPQADKLNADVTFVACDNEQRTGAVGVKAGTRVSALGQSAYNTSSDVYRIRMSVNNSANPNPTPLFGYISEGSIEVNNNITPNKAVGVLGAFDTSAGDFEVGGSVTAYFTTVAATQAVRNNADVGIYAILAANNRGMIYDIPLLSLGGGRINVEKDNPITVPLDTNGAESKFGHTLLVEFFEYLPNKAMPQ</sequence>
<dbReference type="GeneID" id="79513857"/>
<reference evidence="2" key="1">
    <citation type="submission" date="2018-05" db="EMBL/GenBank/DDBJ databases">
        <title>Exploring Bacteriophages for Innovative Applications.</title>
        <authorList>
            <person name="Olsen N.S."/>
            <person name="Kot W."/>
            <person name="Hansen L.H."/>
        </authorList>
    </citation>
    <scope>NUCLEOTIDE SEQUENCE [LARGE SCALE GENOMIC DNA]</scope>
</reference>
<organism evidence="1 2">
    <name type="scientific">Escherichia phage Halfdan</name>
    <dbReference type="NCBI Taxonomy" id="2234092"/>
    <lineage>
        <taxon>Viruses</taxon>
        <taxon>Duplodnaviria</taxon>
        <taxon>Heunggongvirae</taxon>
        <taxon>Uroviricota</taxon>
        <taxon>Caudoviricetes</taxon>
        <taxon>Halfdanvirus</taxon>
        <taxon>Halfdanvirus halfdan</taxon>
    </lineage>
</organism>
<keyword evidence="2" id="KW-1185">Reference proteome</keyword>
<dbReference type="RefSeq" id="YP_010731736.1">
    <property type="nucleotide sequence ID" value="NC_072811.1"/>
</dbReference>
<dbReference type="EMBL" id="MH362766">
    <property type="protein sequence ID" value="AXC34265.1"/>
    <property type="molecule type" value="Genomic_DNA"/>
</dbReference>
<protein>
    <submittedName>
        <fullName evidence="1">Putative tail tube protein</fullName>
    </submittedName>
</protein>
<dbReference type="Proteomes" id="UP000252726">
    <property type="component" value="Segment"/>
</dbReference>
<dbReference type="InterPro" id="IPR044000">
    <property type="entry name" value="Phage_tube_2"/>
</dbReference>
<accession>A0A2Z5H3C7</accession>
<evidence type="ECO:0000313" key="2">
    <source>
        <dbReference type="Proteomes" id="UP000252726"/>
    </source>
</evidence>
<evidence type="ECO:0000313" key="1">
    <source>
        <dbReference type="EMBL" id="AXC34265.1"/>
    </source>
</evidence>
<dbReference type="Pfam" id="PF18906">
    <property type="entry name" value="Phage_tube_2"/>
    <property type="match status" value="1"/>
</dbReference>
<dbReference type="KEGG" id="vg:79513857"/>